<protein>
    <submittedName>
        <fullName evidence="3">AMP-binding protein</fullName>
    </submittedName>
</protein>
<dbReference type="RefSeq" id="WP_159546361.1">
    <property type="nucleotide sequence ID" value="NZ_CP047156.1"/>
</dbReference>
<dbReference type="SUPFAM" id="SSF56801">
    <property type="entry name" value="Acetyl-CoA synthetase-like"/>
    <property type="match status" value="1"/>
</dbReference>
<dbReference type="Pfam" id="PF00501">
    <property type="entry name" value="AMP-binding"/>
    <property type="match status" value="1"/>
</dbReference>
<dbReference type="KEGG" id="eke:EK0264_13610"/>
<evidence type="ECO:0000313" key="3">
    <source>
        <dbReference type="EMBL" id="QHC01224.1"/>
    </source>
</evidence>
<reference evidence="3 4" key="1">
    <citation type="journal article" date="2018" name="Int. J. Syst. Evol. Microbiol.">
        <title>Epidermidibacterium keratini gen. nov., sp. nov., a member of the family Sporichthyaceae, isolated from keratin epidermis.</title>
        <authorList>
            <person name="Lee D.G."/>
            <person name="Trujillo M.E."/>
            <person name="Kang S."/>
            <person name="Nam J.J."/>
            <person name="Kim Y.J."/>
        </authorList>
    </citation>
    <scope>NUCLEOTIDE SEQUENCE [LARGE SCALE GENOMIC DNA]</scope>
    <source>
        <strain evidence="3 4">EPI-7</strain>
    </source>
</reference>
<dbReference type="Pfam" id="PF13193">
    <property type="entry name" value="AMP-binding_C"/>
    <property type="match status" value="1"/>
</dbReference>
<feature type="domain" description="AMP-binding enzyme C-terminal" evidence="2">
    <location>
        <begin position="428"/>
        <end position="503"/>
    </location>
</feature>
<dbReference type="InterPro" id="IPR045851">
    <property type="entry name" value="AMP-bd_C_sf"/>
</dbReference>
<accession>A0A7L4YQP3</accession>
<dbReference type="InterPro" id="IPR025110">
    <property type="entry name" value="AMP-bd_C"/>
</dbReference>
<dbReference type="InterPro" id="IPR042099">
    <property type="entry name" value="ANL_N_sf"/>
</dbReference>
<dbReference type="GO" id="GO:0016877">
    <property type="term" value="F:ligase activity, forming carbon-sulfur bonds"/>
    <property type="evidence" value="ECO:0007669"/>
    <property type="project" value="UniProtKB-ARBA"/>
</dbReference>
<dbReference type="PANTHER" id="PTHR43767:SF7">
    <property type="entry name" value="MEDIUM_LONG-CHAIN-FATTY-ACID--COA LIGASE FADD8"/>
    <property type="match status" value="1"/>
</dbReference>
<dbReference type="InterPro" id="IPR050237">
    <property type="entry name" value="ATP-dep_AMP-bd_enzyme"/>
</dbReference>
<evidence type="ECO:0000313" key="4">
    <source>
        <dbReference type="Proteomes" id="UP000463857"/>
    </source>
</evidence>
<dbReference type="OrthoDB" id="9803968at2"/>
<organism evidence="3 4">
    <name type="scientific">Epidermidibacterium keratini</name>
    <dbReference type="NCBI Taxonomy" id="1891644"/>
    <lineage>
        <taxon>Bacteria</taxon>
        <taxon>Bacillati</taxon>
        <taxon>Actinomycetota</taxon>
        <taxon>Actinomycetes</taxon>
        <taxon>Sporichthyales</taxon>
        <taxon>Sporichthyaceae</taxon>
        <taxon>Epidermidibacterium</taxon>
    </lineage>
</organism>
<dbReference type="EMBL" id="CP047156">
    <property type="protein sequence ID" value="QHC01224.1"/>
    <property type="molecule type" value="Genomic_DNA"/>
</dbReference>
<dbReference type="Gene3D" id="3.40.50.12780">
    <property type="entry name" value="N-terminal domain of ligase-like"/>
    <property type="match status" value="1"/>
</dbReference>
<evidence type="ECO:0000259" key="2">
    <source>
        <dbReference type="Pfam" id="PF13193"/>
    </source>
</evidence>
<dbReference type="PROSITE" id="PS00455">
    <property type="entry name" value="AMP_BINDING"/>
    <property type="match status" value="1"/>
</dbReference>
<dbReference type="PANTHER" id="PTHR43767">
    <property type="entry name" value="LONG-CHAIN-FATTY-ACID--COA LIGASE"/>
    <property type="match status" value="1"/>
</dbReference>
<dbReference type="AlphaFoldDB" id="A0A7L4YQP3"/>
<evidence type="ECO:0000259" key="1">
    <source>
        <dbReference type="Pfam" id="PF00501"/>
    </source>
</evidence>
<name>A0A7L4YQP3_9ACTN</name>
<dbReference type="Gene3D" id="3.30.300.30">
    <property type="match status" value="1"/>
</dbReference>
<dbReference type="InterPro" id="IPR000873">
    <property type="entry name" value="AMP-dep_synth/lig_dom"/>
</dbReference>
<dbReference type="InterPro" id="IPR020845">
    <property type="entry name" value="AMP-binding_CS"/>
</dbReference>
<gene>
    <name evidence="3" type="ORF">EK0264_13610</name>
</gene>
<keyword evidence="4" id="KW-1185">Reference proteome</keyword>
<dbReference type="InParanoid" id="A0A7L4YQP3"/>
<proteinExistence type="predicted"/>
<sequence length="515" mass="55417">MEIAPYQTGPSVGRLAIRTLAAYPDRVAFAWDRGSITYAETAAVIGRYQKVLSDAGLQRGDGVAALGGNRFEVWALGIAVQSLGLYITWLHPMGGLSDQLFQIEDAGVTALVLDETHFAERAEQLATEASGLGLRVWTMGPSPYAEDLTSAAEAVGEQPVRQIADASDHAIINYTGGTTGRPKGAWRRHRSVVQGAVDIITDFAIPRAARYLMVAPMSHVAGSKVMPVLVGGGTVHLLTGFDAARVLETIERERITMALFVPTMIYALLDHPDLDERDLSSLELVLYGASPMSVSRLREGIERIGPVFSQLYGQTECYPVSVLPKEDHDPEHAERLLSCGKPVVGVEVSIRDEAGNELPIGEPGELCVRGGSAMEGYWKRGDLTAEALAGGWLHTGDIAKQDAEGYLYIVDRKKDMIISGGFNVFPREVEDALTAHPDVAAAAVYGVPHEKWGEQVTASVVLKPGASADEAALIAHVRDLKGAVQAPKVIETLPELPQTAVGKINKRALRDKFLD</sequence>
<dbReference type="Proteomes" id="UP000463857">
    <property type="component" value="Chromosome"/>
</dbReference>
<feature type="domain" description="AMP-dependent synthetase/ligase" evidence="1">
    <location>
        <begin position="20"/>
        <end position="378"/>
    </location>
</feature>